<dbReference type="FunCoup" id="G0QW31">
    <property type="interactions" value="13"/>
</dbReference>
<dbReference type="PRINTS" id="PR00625">
    <property type="entry name" value="JDOMAIN"/>
</dbReference>
<feature type="domain" description="CR-type" evidence="9">
    <location>
        <begin position="134"/>
        <end position="217"/>
    </location>
</feature>
<proteinExistence type="predicted"/>
<dbReference type="Proteomes" id="UP000008983">
    <property type="component" value="Unassembled WGS sequence"/>
</dbReference>
<keyword evidence="5" id="KW-0143">Chaperone</keyword>
<evidence type="ECO:0000259" key="8">
    <source>
        <dbReference type="PROSITE" id="PS50076"/>
    </source>
</evidence>
<dbReference type="AlphaFoldDB" id="G0QW31"/>
<dbReference type="GO" id="GO:0030544">
    <property type="term" value="F:Hsp70 protein binding"/>
    <property type="evidence" value="ECO:0007669"/>
    <property type="project" value="InterPro"/>
</dbReference>
<dbReference type="InParanoid" id="G0QW31"/>
<evidence type="ECO:0000256" key="6">
    <source>
        <dbReference type="PROSITE-ProRule" id="PRU00546"/>
    </source>
</evidence>
<evidence type="ECO:0000256" key="5">
    <source>
        <dbReference type="ARBA" id="ARBA00023186"/>
    </source>
</evidence>
<organism evidence="10 11">
    <name type="scientific">Ichthyophthirius multifiliis</name>
    <name type="common">White spot disease agent</name>
    <name type="synonym">Ich</name>
    <dbReference type="NCBI Taxonomy" id="5932"/>
    <lineage>
        <taxon>Eukaryota</taxon>
        <taxon>Sar</taxon>
        <taxon>Alveolata</taxon>
        <taxon>Ciliophora</taxon>
        <taxon>Intramacronucleata</taxon>
        <taxon>Oligohymenophorea</taxon>
        <taxon>Hymenostomatida</taxon>
        <taxon>Ophryoglenina</taxon>
        <taxon>Ichthyophthirius</taxon>
    </lineage>
</organism>
<dbReference type="SUPFAM" id="SSF46565">
    <property type="entry name" value="Chaperone J-domain"/>
    <property type="match status" value="1"/>
</dbReference>
<dbReference type="InterPro" id="IPR036410">
    <property type="entry name" value="HSP_DnaJ_Cys-rich_dom_sf"/>
</dbReference>
<dbReference type="CDD" id="cd10747">
    <property type="entry name" value="DnaJ_C"/>
    <property type="match status" value="1"/>
</dbReference>
<dbReference type="CDD" id="cd06257">
    <property type="entry name" value="DnaJ"/>
    <property type="match status" value="1"/>
</dbReference>
<reference evidence="10 11" key="1">
    <citation type="submission" date="2011-07" db="EMBL/GenBank/DDBJ databases">
        <authorList>
            <person name="Coyne R."/>
            <person name="Brami D."/>
            <person name="Johnson J."/>
            <person name="Hostetler J."/>
            <person name="Hannick L."/>
            <person name="Clark T."/>
            <person name="Cassidy-Hanley D."/>
            <person name="Inman J."/>
        </authorList>
    </citation>
    <scope>NUCLEOTIDE SEQUENCE [LARGE SCALE GENOMIC DNA]</scope>
    <source>
        <strain evidence="10 11">G5</strain>
    </source>
</reference>
<dbReference type="STRING" id="857967.G0QW31"/>
<dbReference type="FunFam" id="2.10.230.10:FF:000002">
    <property type="entry name" value="Molecular chaperone DnaJ"/>
    <property type="match status" value="1"/>
</dbReference>
<dbReference type="InterPro" id="IPR018253">
    <property type="entry name" value="DnaJ_domain_CS"/>
</dbReference>
<dbReference type="PROSITE" id="PS51188">
    <property type="entry name" value="ZF_CR"/>
    <property type="match status" value="1"/>
</dbReference>
<dbReference type="InterPro" id="IPR008971">
    <property type="entry name" value="HSP40/DnaJ_pept-bd"/>
</dbReference>
<keyword evidence="11" id="KW-1185">Reference proteome</keyword>
<name>G0QW31_ICHMU</name>
<gene>
    <name evidence="10" type="ORF">IMG5_129010</name>
</gene>
<feature type="domain" description="J" evidence="8">
    <location>
        <begin position="20"/>
        <end position="84"/>
    </location>
</feature>
<sequence length="384" mass="45374">MILKIIFFFILQICLYYSQTYYEILEIQPQSSDYQIKKSFRRLSMKYHPDKNKSAEAKQKFQQINTAYEILKDRTLRKIYDSQGEKGVQQHLQNRIPGSNTDPLDFYSTRKNIERRGPQLRIKLQVTLEDIYNGNEILVYVTKQTICPHCRGLGANSPNDVKVCPQCNGQGNFIRKQQIAPGYYQQYQHQCEKCGGKGRIVTSVCPTCRGQKSVEGHDELLIKIPKGILSGEYIVHKKEIKIQYIFIFIQKFEGAGDEYFDSSPSDVFFEIQEISHPKFTRKGYDLYYKLEISLKEALLGFKKKIQHLGDNYVKIERNQITSPGFIERIVNQGMPIRNYQGRSGDLYIEYYVRFDNYYSQEKIECKFLFQRKIYFFFIFLFFQY</sequence>
<dbReference type="FunFam" id="2.60.260.20:FF:000013">
    <property type="entry name" value="DnaJ subfamily B member 11"/>
    <property type="match status" value="1"/>
</dbReference>
<dbReference type="SUPFAM" id="SSF49493">
    <property type="entry name" value="HSP40/DnaJ peptide-binding domain"/>
    <property type="match status" value="2"/>
</dbReference>
<dbReference type="PROSITE" id="PS00636">
    <property type="entry name" value="DNAJ_1"/>
    <property type="match status" value="1"/>
</dbReference>
<dbReference type="Pfam" id="PF01556">
    <property type="entry name" value="DnaJ_C"/>
    <property type="match status" value="1"/>
</dbReference>
<dbReference type="InterPro" id="IPR001623">
    <property type="entry name" value="DnaJ_domain"/>
</dbReference>
<keyword evidence="3 6" id="KW-0863">Zinc-finger</keyword>
<feature type="chain" id="PRO_5003408249" evidence="7">
    <location>
        <begin position="21"/>
        <end position="384"/>
    </location>
</feature>
<dbReference type="OMA" id="FFFQDGE"/>
<dbReference type="CDD" id="cd10719">
    <property type="entry name" value="DnaJ_zf"/>
    <property type="match status" value="1"/>
</dbReference>
<dbReference type="Gene3D" id="2.60.260.20">
    <property type="entry name" value="Urease metallochaperone UreE, N-terminal domain"/>
    <property type="match status" value="2"/>
</dbReference>
<dbReference type="GeneID" id="14906689"/>
<dbReference type="InterPro" id="IPR036869">
    <property type="entry name" value="J_dom_sf"/>
</dbReference>
<dbReference type="SUPFAM" id="SSF57938">
    <property type="entry name" value="DnaJ/Hsp40 cysteine-rich domain"/>
    <property type="match status" value="1"/>
</dbReference>
<dbReference type="Gene3D" id="2.10.230.10">
    <property type="entry name" value="Heat shock protein DnaJ, cysteine-rich domain"/>
    <property type="match status" value="1"/>
</dbReference>
<keyword evidence="7" id="KW-0732">Signal</keyword>
<evidence type="ECO:0000256" key="3">
    <source>
        <dbReference type="ARBA" id="ARBA00022771"/>
    </source>
</evidence>
<dbReference type="GO" id="GO:0006457">
    <property type="term" value="P:protein folding"/>
    <property type="evidence" value="ECO:0007669"/>
    <property type="project" value="InterPro"/>
</dbReference>
<dbReference type="PROSITE" id="PS50076">
    <property type="entry name" value="DNAJ_2"/>
    <property type="match status" value="1"/>
</dbReference>
<evidence type="ECO:0000256" key="7">
    <source>
        <dbReference type="SAM" id="SignalP"/>
    </source>
</evidence>
<dbReference type="InterPro" id="IPR001305">
    <property type="entry name" value="HSP_DnaJ_Cys-rich_dom"/>
</dbReference>
<accession>G0QW31</accession>
<dbReference type="InterPro" id="IPR044713">
    <property type="entry name" value="DNJA1/2-like"/>
</dbReference>
<dbReference type="OrthoDB" id="550424at2759"/>
<evidence type="ECO:0000256" key="1">
    <source>
        <dbReference type="ARBA" id="ARBA00022723"/>
    </source>
</evidence>
<evidence type="ECO:0000259" key="9">
    <source>
        <dbReference type="PROSITE" id="PS51188"/>
    </source>
</evidence>
<evidence type="ECO:0000313" key="11">
    <source>
        <dbReference type="Proteomes" id="UP000008983"/>
    </source>
</evidence>
<evidence type="ECO:0000256" key="2">
    <source>
        <dbReference type="ARBA" id="ARBA00022737"/>
    </source>
</evidence>
<evidence type="ECO:0000313" key="10">
    <source>
        <dbReference type="EMBL" id="EGR30568.1"/>
    </source>
</evidence>
<dbReference type="GO" id="GO:0008270">
    <property type="term" value="F:zinc ion binding"/>
    <property type="evidence" value="ECO:0007669"/>
    <property type="project" value="UniProtKB-KW"/>
</dbReference>
<dbReference type="Pfam" id="PF00684">
    <property type="entry name" value="DnaJ_CXXCXGXG"/>
    <property type="match status" value="1"/>
</dbReference>
<dbReference type="GO" id="GO:0051082">
    <property type="term" value="F:unfolded protein binding"/>
    <property type="evidence" value="ECO:0007669"/>
    <property type="project" value="InterPro"/>
</dbReference>
<dbReference type="RefSeq" id="XP_004032155.1">
    <property type="nucleotide sequence ID" value="XM_004032107.1"/>
</dbReference>
<dbReference type="eggNOG" id="KOG0712">
    <property type="taxonomic scope" value="Eukaryota"/>
</dbReference>
<keyword evidence="4 6" id="KW-0862">Zinc</keyword>
<protein>
    <submittedName>
        <fullName evidence="10">Uncharacterized protein</fullName>
    </submittedName>
</protein>
<keyword evidence="1 6" id="KW-0479">Metal-binding</keyword>
<keyword evidence="2" id="KW-0677">Repeat</keyword>
<feature type="signal peptide" evidence="7">
    <location>
        <begin position="1"/>
        <end position="20"/>
    </location>
</feature>
<evidence type="ECO:0000256" key="4">
    <source>
        <dbReference type="ARBA" id="ARBA00022833"/>
    </source>
</evidence>
<feature type="zinc finger region" description="CR-type" evidence="6">
    <location>
        <begin position="134"/>
        <end position="217"/>
    </location>
</feature>
<dbReference type="PANTHER" id="PTHR43888">
    <property type="entry name" value="DNAJ-LIKE-2, ISOFORM A-RELATED"/>
    <property type="match status" value="1"/>
</dbReference>
<dbReference type="SMART" id="SM00271">
    <property type="entry name" value="DnaJ"/>
    <property type="match status" value="1"/>
</dbReference>
<dbReference type="Pfam" id="PF00226">
    <property type="entry name" value="DnaJ"/>
    <property type="match status" value="1"/>
</dbReference>
<dbReference type="Gene3D" id="1.10.287.110">
    <property type="entry name" value="DnaJ domain"/>
    <property type="match status" value="1"/>
</dbReference>
<dbReference type="InterPro" id="IPR002939">
    <property type="entry name" value="DnaJ_C"/>
</dbReference>
<dbReference type="EMBL" id="GL983978">
    <property type="protein sequence ID" value="EGR30568.1"/>
    <property type="molecule type" value="Genomic_DNA"/>
</dbReference>